<organism evidence="1">
    <name type="scientific">Arundo donax</name>
    <name type="common">Giant reed</name>
    <name type="synonym">Donax arundinaceus</name>
    <dbReference type="NCBI Taxonomy" id="35708"/>
    <lineage>
        <taxon>Eukaryota</taxon>
        <taxon>Viridiplantae</taxon>
        <taxon>Streptophyta</taxon>
        <taxon>Embryophyta</taxon>
        <taxon>Tracheophyta</taxon>
        <taxon>Spermatophyta</taxon>
        <taxon>Magnoliopsida</taxon>
        <taxon>Liliopsida</taxon>
        <taxon>Poales</taxon>
        <taxon>Poaceae</taxon>
        <taxon>PACMAD clade</taxon>
        <taxon>Arundinoideae</taxon>
        <taxon>Arundineae</taxon>
        <taxon>Arundo</taxon>
    </lineage>
</organism>
<evidence type="ECO:0000313" key="1">
    <source>
        <dbReference type="EMBL" id="JAE39044.1"/>
    </source>
</evidence>
<dbReference type="EMBL" id="GBRH01158852">
    <property type="protein sequence ID" value="JAE39044.1"/>
    <property type="molecule type" value="Transcribed_RNA"/>
</dbReference>
<reference evidence="1" key="2">
    <citation type="journal article" date="2015" name="Data Brief">
        <title>Shoot transcriptome of the giant reed, Arundo donax.</title>
        <authorList>
            <person name="Barrero R.A."/>
            <person name="Guerrero F.D."/>
            <person name="Moolhuijzen P."/>
            <person name="Goolsby J.A."/>
            <person name="Tidwell J."/>
            <person name="Bellgard S.E."/>
            <person name="Bellgard M.I."/>
        </authorList>
    </citation>
    <scope>NUCLEOTIDE SEQUENCE</scope>
    <source>
        <tissue evidence="1">Shoot tissue taken approximately 20 cm above the soil surface</tissue>
    </source>
</reference>
<sequence length="80" mass="9405">MNQWTNICKLLLRSFPPKVISVNKCRSRHQLPPPMAQWFHHLVPCLMATRIHPSMFHKILPLLASHQQCIQRVCNSRLLI</sequence>
<dbReference type="AlphaFoldDB" id="A0A0A9HT90"/>
<reference evidence="1" key="1">
    <citation type="submission" date="2014-09" db="EMBL/GenBank/DDBJ databases">
        <authorList>
            <person name="Magalhaes I.L.F."/>
            <person name="Oliveira U."/>
            <person name="Santos F.R."/>
            <person name="Vidigal T.H.D.A."/>
            <person name="Brescovit A.D."/>
            <person name="Santos A.J."/>
        </authorList>
    </citation>
    <scope>NUCLEOTIDE SEQUENCE</scope>
    <source>
        <tissue evidence="1">Shoot tissue taken approximately 20 cm above the soil surface</tissue>
    </source>
</reference>
<accession>A0A0A9HT90</accession>
<protein>
    <submittedName>
        <fullName evidence="1">HACL1</fullName>
    </submittedName>
</protein>
<name>A0A0A9HT90_ARUDO</name>
<proteinExistence type="predicted"/>